<dbReference type="InterPro" id="IPR042518">
    <property type="entry name" value="SirC_C"/>
</dbReference>
<dbReference type="Gene3D" id="3.40.50.720">
    <property type="entry name" value="NAD(P)-binding Rossmann-like Domain"/>
    <property type="match status" value="1"/>
</dbReference>
<gene>
    <name evidence="7" type="ORF">M5X12_29155</name>
</gene>
<keyword evidence="3" id="KW-0560">Oxidoreductase</keyword>
<dbReference type="Pfam" id="PF13241">
    <property type="entry name" value="NAD_binding_7"/>
    <property type="match status" value="1"/>
</dbReference>
<evidence type="ECO:0000256" key="3">
    <source>
        <dbReference type="ARBA" id="ARBA00023002"/>
    </source>
</evidence>
<accession>A0ABT4H6F1</accession>
<sequence>MGDSPLYPIMLKLAGKPCTVIGGGKVAARKIRHLLASGAKVKVVSPILTPELWHFVNNGIVMHVAREYEEGDAIGALLVFAATDDSEVNERVAAEARRCGALINVAHSPDHSDFANPGAIQHGDVHLAVSTGGASPTLTRSILAKLSKLMDEELAQVAELLLHARKAAHTVLPDTAQRQRAMRHYAEECWRTYEQHVPLPKWEEWIEAWLAQLSINESII</sequence>
<dbReference type="Proteomes" id="UP001527181">
    <property type="component" value="Unassembled WGS sequence"/>
</dbReference>
<protein>
    <recommendedName>
        <fullName evidence="2">precorrin-2 dehydrogenase</fullName>
        <ecNumber evidence="2">1.3.1.76</ecNumber>
    </recommendedName>
</protein>
<dbReference type="RefSeq" id="WP_268599235.1">
    <property type="nucleotide sequence ID" value="NZ_JAKOBS010000018.1"/>
</dbReference>
<keyword evidence="5" id="KW-0627">Porphyrin biosynthesis</keyword>
<dbReference type="NCBIfam" id="TIGR01470">
    <property type="entry name" value="cysG_Nterm"/>
    <property type="match status" value="1"/>
</dbReference>
<dbReference type="PANTHER" id="PTHR35330:SF1">
    <property type="entry name" value="SIROHEME BIOSYNTHESIS PROTEIN MET8"/>
    <property type="match status" value="1"/>
</dbReference>
<comment type="caution">
    <text evidence="7">The sequence shown here is derived from an EMBL/GenBank/DDBJ whole genome shotgun (WGS) entry which is preliminary data.</text>
</comment>
<evidence type="ECO:0000256" key="2">
    <source>
        <dbReference type="ARBA" id="ARBA00012400"/>
    </source>
</evidence>
<name>A0ABT4H6F1_PAEAL</name>
<proteinExistence type="predicted"/>
<comment type="pathway">
    <text evidence="1">Porphyrin-containing compound metabolism; siroheme biosynthesis; sirohydrochlorin from precorrin-2: step 1/1.</text>
</comment>
<dbReference type="InterPro" id="IPR006367">
    <property type="entry name" value="Sirohaem_synthase_N"/>
</dbReference>
<dbReference type="SUPFAM" id="SSF51735">
    <property type="entry name" value="NAD(P)-binding Rossmann-fold domains"/>
    <property type="match status" value="1"/>
</dbReference>
<reference evidence="7 8" key="1">
    <citation type="submission" date="2022-05" db="EMBL/GenBank/DDBJ databases">
        <title>Genome Sequencing of Bee-Associated Microbes.</title>
        <authorList>
            <person name="Dunlap C."/>
        </authorList>
    </citation>
    <scope>NUCLEOTIDE SEQUENCE [LARGE SCALE GENOMIC DNA]</scope>
    <source>
        <strain evidence="7 8">NRRL B-04010</strain>
    </source>
</reference>
<dbReference type="EC" id="1.3.1.76" evidence="2"/>
<evidence type="ECO:0000313" key="7">
    <source>
        <dbReference type="EMBL" id="MCY9764567.1"/>
    </source>
</evidence>
<dbReference type="InterPro" id="IPR036291">
    <property type="entry name" value="NAD(P)-bd_dom_sf"/>
</dbReference>
<organism evidence="7 8">
    <name type="scientific">Paenibacillus alvei</name>
    <name type="common">Bacillus alvei</name>
    <dbReference type="NCBI Taxonomy" id="44250"/>
    <lineage>
        <taxon>Bacteria</taxon>
        <taxon>Bacillati</taxon>
        <taxon>Bacillota</taxon>
        <taxon>Bacilli</taxon>
        <taxon>Bacillales</taxon>
        <taxon>Paenibacillaceae</taxon>
        <taxon>Paenibacillus</taxon>
    </lineage>
</organism>
<dbReference type="Gene3D" id="1.10.8.610">
    <property type="entry name" value="SirC, precorrin-2 dehydrogenase, C-terminal helical domain-like"/>
    <property type="match status" value="1"/>
</dbReference>
<evidence type="ECO:0000256" key="6">
    <source>
        <dbReference type="ARBA" id="ARBA00047561"/>
    </source>
</evidence>
<evidence type="ECO:0000313" key="8">
    <source>
        <dbReference type="Proteomes" id="UP001527181"/>
    </source>
</evidence>
<evidence type="ECO:0000256" key="5">
    <source>
        <dbReference type="ARBA" id="ARBA00023244"/>
    </source>
</evidence>
<evidence type="ECO:0000256" key="4">
    <source>
        <dbReference type="ARBA" id="ARBA00023027"/>
    </source>
</evidence>
<keyword evidence="8" id="KW-1185">Reference proteome</keyword>
<comment type="catalytic activity">
    <reaction evidence="6">
        <text>precorrin-2 + NAD(+) = sirohydrochlorin + NADH + 2 H(+)</text>
        <dbReference type="Rhea" id="RHEA:15613"/>
        <dbReference type="ChEBI" id="CHEBI:15378"/>
        <dbReference type="ChEBI" id="CHEBI:57540"/>
        <dbReference type="ChEBI" id="CHEBI:57945"/>
        <dbReference type="ChEBI" id="CHEBI:58351"/>
        <dbReference type="ChEBI" id="CHEBI:58827"/>
        <dbReference type="EC" id="1.3.1.76"/>
    </reaction>
</comment>
<dbReference type="PANTHER" id="PTHR35330">
    <property type="entry name" value="SIROHEME BIOSYNTHESIS PROTEIN MET8"/>
    <property type="match status" value="1"/>
</dbReference>
<evidence type="ECO:0000256" key="1">
    <source>
        <dbReference type="ARBA" id="ARBA00005010"/>
    </source>
</evidence>
<dbReference type="InterPro" id="IPR028161">
    <property type="entry name" value="Met8-like"/>
</dbReference>
<dbReference type="SUPFAM" id="SSF75615">
    <property type="entry name" value="Siroheme synthase middle domains-like"/>
    <property type="match status" value="1"/>
</dbReference>
<dbReference type="EMBL" id="JAMDNP010000093">
    <property type="protein sequence ID" value="MCY9764567.1"/>
    <property type="molecule type" value="Genomic_DNA"/>
</dbReference>
<keyword evidence="4" id="KW-0520">NAD</keyword>